<accession>A0ABT6F636</accession>
<evidence type="ECO:0000256" key="5">
    <source>
        <dbReference type="HAMAP-Rule" id="MF_00956"/>
    </source>
</evidence>
<feature type="binding site" evidence="5">
    <location>
        <position position="177"/>
    </location>
    <ligand>
        <name>NADP(+)</name>
        <dbReference type="ChEBI" id="CHEBI:58349"/>
    </ligand>
</feature>
<name>A0ABT6F636_9BACT</name>
<dbReference type="InterPro" id="IPR028614">
    <property type="entry name" value="GDP_fucose/colitose_synth"/>
</dbReference>
<comment type="similarity">
    <text evidence="1 5">Belongs to the NAD(P)-dependent epimerase/dehydratase family. Fucose synthase subfamily.</text>
</comment>
<keyword evidence="5" id="KW-0511">Multifunctional enzyme</keyword>
<keyword evidence="4 5" id="KW-0413">Isomerase</keyword>
<evidence type="ECO:0000256" key="4">
    <source>
        <dbReference type="ARBA" id="ARBA00023235"/>
    </source>
</evidence>
<dbReference type="PANTHER" id="PTHR43238">
    <property type="entry name" value="GDP-L-FUCOSE SYNTHASE"/>
    <property type="match status" value="1"/>
</dbReference>
<dbReference type="PANTHER" id="PTHR43238:SF1">
    <property type="entry name" value="GDP-L-FUCOSE SYNTHASE"/>
    <property type="match status" value="1"/>
</dbReference>
<evidence type="ECO:0000256" key="3">
    <source>
        <dbReference type="ARBA" id="ARBA00023002"/>
    </source>
</evidence>
<comment type="caution">
    <text evidence="7">The sequence shown here is derived from an EMBL/GenBank/DDBJ whole genome shotgun (WGS) entry which is preliminary data.</text>
</comment>
<keyword evidence="8" id="KW-1185">Reference proteome</keyword>
<dbReference type="Proteomes" id="UP001216907">
    <property type="component" value="Unassembled WGS sequence"/>
</dbReference>
<evidence type="ECO:0000313" key="7">
    <source>
        <dbReference type="EMBL" id="MDG3003045.1"/>
    </source>
</evidence>
<sequence length="312" mass="33967">MPDRILLTGGTGFFGRRIAETLRERGHTVVTPGRPDFDLMDPSSTRRTLEQVRPDTVVHSAAHYGGLGICVAEPVQIFQRNVIMGVNLLDAASKVGVKKFLTIGSACAYAGSVNGDMKESDFWSGPLHPSVEAYGFTKKVMEVGMRAYNRGTGMIGQMPIVTNLYGEHDVFGEYRSHVAAALIKKFADAVIEKKKQVVCWGTGAPVREFIYSGDAAEGVALLLASGYSEPLNLGTGIGTSIKELSEIVARLTRFDGEIVWDRTKPDGVMRKVLDVSKMKSVLDWTPPTSLEAGLARTIKWYMAHKAEADARA</sequence>
<feature type="binding site" evidence="5">
    <location>
        <position position="266"/>
    </location>
    <ligand>
        <name>substrate</name>
    </ligand>
</feature>
<feature type="binding site" evidence="5">
    <location>
        <position position="207"/>
    </location>
    <ligand>
        <name>substrate</name>
    </ligand>
</feature>
<evidence type="ECO:0000313" key="8">
    <source>
        <dbReference type="Proteomes" id="UP001216907"/>
    </source>
</evidence>
<feature type="binding site" evidence="5">
    <location>
        <position position="185"/>
    </location>
    <ligand>
        <name>substrate</name>
    </ligand>
</feature>
<dbReference type="EC" id="1.1.1.271" evidence="5"/>
<protein>
    <recommendedName>
        <fullName evidence="5">GDP-L-fucose synthase</fullName>
        <ecNumber evidence="5">1.1.1.271</ecNumber>
    </recommendedName>
    <alternativeName>
        <fullName evidence="5">GDP-4-keto-6-deoxy-D-mannose-3,5-epimerase-4-reductase</fullName>
    </alternativeName>
</protein>
<evidence type="ECO:0000256" key="1">
    <source>
        <dbReference type="ARBA" id="ARBA00005959"/>
    </source>
</evidence>
<comment type="function">
    <text evidence="5">Catalyzes the two-step NADP-dependent conversion of GDP-4-dehydro-6-deoxy-D-mannose to GDP-fucose, involving an epimerase and a reductase reaction.</text>
</comment>
<gene>
    <name evidence="5" type="primary">fcl</name>
    <name evidence="7" type="ORF">PZE19_04640</name>
</gene>
<feature type="active site" description="Proton donor/acceptor" evidence="5">
    <location>
        <position position="134"/>
    </location>
</feature>
<evidence type="ECO:0000256" key="2">
    <source>
        <dbReference type="ARBA" id="ARBA00022857"/>
    </source>
</evidence>
<dbReference type="Pfam" id="PF01370">
    <property type="entry name" value="Epimerase"/>
    <property type="match status" value="1"/>
</dbReference>
<dbReference type="InterPro" id="IPR036291">
    <property type="entry name" value="NAD(P)-bd_dom_sf"/>
</dbReference>
<proteinExistence type="inferred from homology"/>
<dbReference type="SUPFAM" id="SSF51735">
    <property type="entry name" value="NAD(P)-binding Rossmann-fold domains"/>
    <property type="match status" value="1"/>
</dbReference>
<keyword evidence="3 5" id="KW-0560">Oxidoreductase</keyword>
<feature type="domain" description="NAD-dependent epimerase/dehydratase" evidence="6">
    <location>
        <begin position="5"/>
        <end position="232"/>
    </location>
</feature>
<organism evidence="7 8">
    <name type="scientific">Paludisphaera mucosa</name>
    <dbReference type="NCBI Taxonomy" id="3030827"/>
    <lineage>
        <taxon>Bacteria</taxon>
        <taxon>Pseudomonadati</taxon>
        <taxon>Planctomycetota</taxon>
        <taxon>Planctomycetia</taxon>
        <taxon>Isosphaerales</taxon>
        <taxon>Isosphaeraceae</taxon>
        <taxon>Paludisphaera</taxon>
    </lineage>
</organism>
<feature type="site" description="Important for catalytic activity" evidence="5">
    <location>
        <position position="105"/>
    </location>
</feature>
<comment type="caution">
    <text evidence="5">Lacks conserved residue(s) required for the propagation of feature annotation.</text>
</comment>
<feature type="binding site" evidence="5">
    <location>
        <position position="138"/>
    </location>
    <ligand>
        <name>NADP(+)</name>
        <dbReference type="ChEBI" id="CHEBI:58349"/>
    </ligand>
</feature>
<feature type="site" description="Important for catalytic activity" evidence="5">
    <location>
        <position position="107"/>
    </location>
</feature>
<reference evidence="7 8" key="1">
    <citation type="submission" date="2023-03" db="EMBL/GenBank/DDBJ databases">
        <title>Paludisphaera mucosa sp. nov. a novel planctomycete from northern fen.</title>
        <authorList>
            <person name="Ivanova A."/>
        </authorList>
    </citation>
    <scope>NUCLEOTIDE SEQUENCE [LARGE SCALE GENOMIC DNA]</scope>
    <source>
        <strain evidence="7 8">Pla2</strain>
    </source>
</reference>
<keyword evidence="2 5" id="KW-0521">NADP</keyword>
<dbReference type="Gene3D" id="3.90.25.10">
    <property type="entry name" value="UDP-galactose 4-epimerase, domain 1"/>
    <property type="match status" value="1"/>
</dbReference>
<comment type="pathway">
    <text evidence="5">Nucleotide-sugar biosynthesis; GDP-L-fucose biosynthesis via de novo pathway; GDP-L-fucose from GDP-alpha-D-mannose: step 2/2.</text>
</comment>
<dbReference type="HAMAP" id="MF_00956">
    <property type="entry name" value="GDP_fucose_synth"/>
    <property type="match status" value="1"/>
</dbReference>
<comment type="catalytic activity">
    <reaction evidence="5">
        <text>GDP-beta-L-fucose + NADP(+) = GDP-4-dehydro-alpha-D-rhamnose + NADPH + H(+)</text>
        <dbReference type="Rhea" id="RHEA:18885"/>
        <dbReference type="ChEBI" id="CHEBI:15378"/>
        <dbReference type="ChEBI" id="CHEBI:57273"/>
        <dbReference type="ChEBI" id="CHEBI:57783"/>
        <dbReference type="ChEBI" id="CHEBI:57964"/>
        <dbReference type="ChEBI" id="CHEBI:58349"/>
        <dbReference type="EC" id="1.1.1.271"/>
    </reaction>
</comment>
<dbReference type="Gene3D" id="3.40.50.720">
    <property type="entry name" value="NAD(P)-binding Rossmann-like Domain"/>
    <property type="match status" value="1"/>
</dbReference>
<feature type="binding site" evidence="5">
    <location>
        <position position="200"/>
    </location>
    <ligand>
        <name>substrate</name>
    </ligand>
</feature>
<dbReference type="InterPro" id="IPR001509">
    <property type="entry name" value="Epimerase_deHydtase"/>
</dbReference>
<feature type="binding site" evidence="5">
    <location>
        <begin position="9"/>
        <end position="15"/>
    </location>
    <ligand>
        <name>NADP(+)</name>
        <dbReference type="ChEBI" id="CHEBI:58349"/>
    </ligand>
</feature>
<dbReference type="RefSeq" id="WP_277859403.1">
    <property type="nucleotide sequence ID" value="NZ_JARRAG010000001.1"/>
</dbReference>
<evidence type="ECO:0000259" key="6">
    <source>
        <dbReference type="Pfam" id="PF01370"/>
    </source>
</evidence>
<dbReference type="EMBL" id="JARRAG010000001">
    <property type="protein sequence ID" value="MDG3003045.1"/>
    <property type="molecule type" value="Genomic_DNA"/>
</dbReference>